<sequence>MKLNINWCMGDQMHTREMRNPVRMPNWNMKAIPNLPSNIASEKVPSMKKT</sequence>
<dbReference type="Proteomes" id="UP000238479">
    <property type="component" value="Chromosome 6"/>
</dbReference>
<gene>
    <name evidence="2" type="ORF">RchiOBHm_Chr6g0270711</name>
</gene>
<reference evidence="2 3" key="1">
    <citation type="journal article" date="2018" name="Nat. Genet.">
        <title>The Rosa genome provides new insights in the design of modern roses.</title>
        <authorList>
            <person name="Bendahmane M."/>
        </authorList>
    </citation>
    <scope>NUCLEOTIDE SEQUENCE [LARGE SCALE GENOMIC DNA]</scope>
    <source>
        <strain evidence="3">cv. Old Blush</strain>
    </source>
</reference>
<dbReference type="EMBL" id="PDCK01000044">
    <property type="protein sequence ID" value="PRQ24285.1"/>
    <property type="molecule type" value="Genomic_DNA"/>
</dbReference>
<dbReference type="AlphaFoldDB" id="A0A2P6PQT7"/>
<proteinExistence type="predicted"/>
<comment type="caution">
    <text evidence="2">The sequence shown here is derived from an EMBL/GenBank/DDBJ whole genome shotgun (WGS) entry which is preliminary data.</text>
</comment>
<protein>
    <submittedName>
        <fullName evidence="2">Uncharacterized protein</fullName>
    </submittedName>
</protein>
<evidence type="ECO:0000313" key="3">
    <source>
        <dbReference type="Proteomes" id="UP000238479"/>
    </source>
</evidence>
<evidence type="ECO:0000313" key="2">
    <source>
        <dbReference type="EMBL" id="PRQ24285.1"/>
    </source>
</evidence>
<keyword evidence="3" id="KW-1185">Reference proteome</keyword>
<organism evidence="2 3">
    <name type="scientific">Rosa chinensis</name>
    <name type="common">China rose</name>
    <dbReference type="NCBI Taxonomy" id="74649"/>
    <lineage>
        <taxon>Eukaryota</taxon>
        <taxon>Viridiplantae</taxon>
        <taxon>Streptophyta</taxon>
        <taxon>Embryophyta</taxon>
        <taxon>Tracheophyta</taxon>
        <taxon>Spermatophyta</taxon>
        <taxon>Magnoliopsida</taxon>
        <taxon>eudicotyledons</taxon>
        <taxon>Gunneridae</taxon>
        <taxon>Pentapetalae</taxon>
        <taxon>rosids</taxon>
        <taxon>fabids</taxon>
        <taxon>Rosales</taxon>
        <taxon>Rosaceae</taxon>
        <taxon>Rosoideae</taxon>
        <taxon>Rosoideae incertae sedis</taxon>
        <taxon>Rosa</taxon>
    </lineage>
</organism>
<accession>A0A2P6PQT7</accession>
<evidence type="ECO:0000256" key="1">
    <source>
        <dbReference type="SAM" id="MobiDB-lite"/>
    </source>
</evidence>
<feature type="region of interest" description="Disordered" evidence="1">
    <location>
        <begin position="29"/>
        <end position="50"/>
    </location>
</feature>
<dbReference type="Gramene" id="PRQ24285">
    <property type="protein sequence ID" value="PRQ24285"/>
    <property type="gene ID" value="RchiOBHm_Chr6g0270711"/>
</dbReference>
<name>A0A2P6PQT7_ROSCH</name>